<dbReference type="GO" id="GO:0005634">
    <property type="term" value="C:nucleus"/>
    <property type="evidence" value="ECO:0007669"/>
    <property type="project" value="UniProtKB-SubCell"/>
</dbReference>
<dbReference type="HOGENOM" id="CLU_1572229_0_0_1"/>
<evidence type="ECO:0000256" key="3">
    <source>
        <dbReference type="ARBA" id="ARBA00022771"/>
    </source>
</evidence>
<dbReference type="OrthoDB" id="6358396at2759"/>
<protein>
    <submittedName>
        <fullName evidence="6">Uncharacterized protein</fullName>
    </submittedName>
</protein>
<dbReference type="AlphaFoldDB" id="E9H8F7"/>
<sequence>MKNHMLSKHKELILLNPQPKLIPNHFKSKPSFVNFIMIKASAMKNKIMSKYLERKADVIACLREKGNSKVSSTTDLWTLGNNLAMITVTGTWININFEMREGVLGFRGMPGQHSEVNIAESFYGVLTEYQSHTKASRAGTDAAFEKLNKYYKRTQGAHLVTTVLPFEVGI</sequence>
<dbReference type="Proteomes" id="UP000000305">
    <property type="component" value="Unassembled WGS sequence"/>
</dbReference>
<dbReference type="EMBL" id="GL732604">
    <property type="protein sequence ID" value="EFX71991.1"/>
    <property type="molecule type" value="Genomic_DNA"/>
</dbReference>
<name>E9H8F7_DAPPU</name>
<keyword evidence="7" id="KW-1185">Reference proteome</keyword>
<keyword evidence="5" id="KW-0539">Nucleus</keyword>
<dbReference type="InParanoid" id="E9H8F7"/>
<evidence type="ECO:0000256" key="5">
    <source>
        <dbReference type="ARBA" id="ARBA00023242"/>
    </source>
</evidence>
<keyword evidence="4" id="KW-0862">Zinc</keyword>
<keyword evidence="2" id="KW-0479">Metal-binding</keyword>
<proteinExistence type="predicted"/>
<evidence type="ECO:0000313" key="6">
    <source>
        <dbReference type="EMBL" id="EFX71991.1"/>
    </source>
</evidence>
<evidence type="ECO:0000256" key="1">
    <source>
        <dbReference type="ARBA" id="ARBA00004123"/>
    </source>
</evidence>
<reference evidence="6 7" key="1">
    <citation type="journal article" date="2011" name="Science">
        <title>The ecoresponsive genome of Daphnia pulex.</title>
        <authorList>
            <person name="Colbourne J.K."/>
            <person name="Pfrender M.E."/>
            <person name="Gilbert D."/>
            <person name="Thomas W.K."/>
            <person name="Tucker A."/>
            <person name="Oakley T.H."/>
            <person name="Tokishita S."/>
            <person name="Aerts A."/>
            <person name="Arnold G.J."/>
            <person name="Basu M.K."/>
            <person name="Bauer D.J."/>
            <person name="Caceres C.E."/>
            <person name="Carmel L."/>
            <person name="Casola C."/>
            <person name="Choi J.H."/>
            <person name="Detter J.C."/>
            <person name="Dong Q."/>
            <person name="Dusheyko S."/>
            <person name="Eads B.D."/>
            <person name="Frohlich T."/>
            <person name="Geiler-Samerotte K.A."/>
            <person name="Gerlach D."/>
            <person name="Hatcher P."/>
            <person name="Jogdeo S."/>
            <person name="Krijgsveld J."/>
            <person name="Kriventseva E.V."/>
            <person name="Kultz D."/>
            <person name="Laforsch C."/>
            <person name="Lindquist E."/>
            <person name="Lopez J."/>
            <person name="Manak J.R."/>
            <person name="Muller J."/>
            <person name="Pangilinan J."/>
            <person name="Patwardhan R.P."/>
            <person name="Pitluck S."/>
            <person name="Pritham E.J."/>
            <person name="Rechtsteiner A."/>
            <person name="Rho M."/>
            <person name="Rogozin I.B."/>
            <person name="Sakarya O."/>
            <person name="Salamov A."/>
            <person name="Schaack S."/>
            <person name="Shapiro H."/>
            <person name="Shiga Y."/>
            <person name="Skalitzky C."/>
            <person name="Smith Z."/>
            <person name="Souvorov A."/>
            <person name="Sung W."/>
            <person name="Tang Z."/>
            <person name="Tsuchiya D."/>
            <person name="Tu H."/>
            <person name="Vos H."/>
            <person name="Wang M."/>
            <person name="Wolf Y.I."/>
            <person name="Yamagata H."/>
            <person name="Yamada T."/>
            <person name="Ye Y."/>
            <person name="Shaw J.R."/>
            <person name="Andrews J."/>
            <person name="Crease T.J."/>
            <person name="Tang H."/>
            <person name="Lucas S.M."/>
            <person name="Robertson H.M."/>
            <person name="Bork P."/>
            <person name="Koonin E.V."/>
            <person name="Zdobnov E.M."/>
            <person name="Grigoriev I.V."/>
            <person name="Lynch M."/>
            <person name="Boore J.L."/>
        </authorList>
    </citation>
    <scope>NUCLEOTIDE SEQUENCE [LARGE SCALE GENOMIC DNA]</scope>
</reference>
<accession>E9H8F7</accession>
<dbReference type="InterPro" id="IPR052035">
    <property type="entry name" value="ZnF_BED_domain_contain"/>
</dbReference>
<dbReference type="PANTHER" id="PTHR46481:SF10">
    <property type="entry name" value="ZINC FINGER BED DOMAIN-CONTAINING PROTEIN 39"/>
    <property type="match status" value="1"/>
</dbReference>
<evidence type="ECO:0000256" key="2">
    <source>
        <dbReference type="ARBA" id="ARBA00022723"/>
    </source>
</evidence>
<dbReference type="PANTHER" id="PTHR46481">
    <property type="entry name" value="ZINC FINGER BED DOMAIN-CONTAINING PROTEIN 4"/>
    <property type="match status" value="1"/>
</dbReference>
<comment type="subcellular location">
    <subcellularLocation>
        <location evidence="1">Nucleus</location>
    </subcellularLocation>
</comment>
<keyword evidence="3" id="KW-0863">Zinc-finger</keyword>
<organism evidence="6 7">
    <name type="scientific">Daphnia pulex</name>
    <name type="common">Water flea</name>
    <dbReference type="NCBI Taxonomy" id="6669"/>
    <lineage>
        <taxon>Eukaryota</taxon>
        <taxon>Metazoa</taxon>
        <taxon>Ecdysozoa</taxon>
        <taxon>Arthropoda</taxon>
        <taxon>Crustacea</taxon>
        <taxon>Branchiopoda</taxon>
        <taxon>Diplostraca</taxon>
        <taxon>Cladocera</taxon>
        <taxon>Anomopoda</taxon>
        <taxon>Daphniidae</taxon>
        <taxon>Daphnia</taxon>
    </lineage>
</organism>
<dbReference type="KEGG" id="dpx:DAPPUDRAFT_255041"/>
<dbReference type="GO" id="GO:0008270">
    <property type="term" value="F:zinc ion binding"/>
    <property type="evidence" value="ECO:0007669"/>
    <property type="project" value="UniProtKB-KW"/>
</dbReference>
<evidence type="ECO:0000313" key="7">
    <source>
        <dbReference type="Proteomes" id="UP000000305"/>
    </source>
</evidence>
<evidence type="ECO:0000256" key="4">
    <source>
        <dbReference type="ARBA" id="ARBA00022833"/>
    </source>
</evidence>
<gene>
    <name evidence="6" type="ORF">DAPPUDRAFT_255041</name>
</gene>